<dbReference type="EMBL" id="JAESND010000004">
    <property type="protein sequence ID" value="MBM3116079.1"/>
    <property type="molecule type" value="Genomic_DNA"/>
</dbReference>
<organism evidence="1 2">
    <name type="scientific">Jeongeupia naejangsanensis</name>
    <dbReference type="NCBI Taxonomy" id="613195"/>
    <lineage>
        <taxon>Bacteria</taxon>
        <taxon>Pseudomonadati</taxon>
        <taxon>Pseudomonadota</taxon>
        <taxon>Betaproteobacteria</taxon>
        <taxon>Neisseriales</taxon>
        <taxon>Chitinibacteraceae</taxon>
        <taxon>Jeongeupia</taxon>
    </lineage>
</organism>
<keyword evidence="2" id="KW-1185">Reference proteome</keyword>
<dbReference type="RefSeq" id="WP_203538160.1">
    <property type="nucleotide sequence ID" value="NZ_JAESND010000004.1"/>
</dbReference>
<dbReference type="Proteomes" id="UP000809431">
    <property type="component" value="Unassembled WGS sequence"/>
</dbReference>
<accession>A0ABS2BKE3</accession>
<evidence type="ECO:0000313" key="2">
    <source>
        <dbReference type="Proteomes" id="UP000809431"/>
    </source>
</evidence>
<evidence type="ECO:0000313" key="1">
    <source>
        <dbReference type="EMBL" id="MBM3116079.1"/>
    </source>
</evidence>
<gene>
    <name evidence="1" type="ORF">JMJ54_09555</name>
</gene>
<proteinExistence type="predicted"/>
<name>A0ABS2BKE3_9NEIS</name>
<reference evidence="1 2" key="1">
    <citation type="submission" date="2021-01" db="EMBL/GenBank/DDBJ databases">
        <title>Draft Genome Sequence and Polyhydroxyalkanoate Biosynthetic Potential of Jeongeupia naejangsanensis Type Strain DSM 24253.</title>
        <authorList>
            <person name="Turrini P."/>
            <person name="Artuso I."/>
            <person name="Lugli G.A."/>
            <person name="Frangipani E."/>
            <person name="Ventura M."/>
            <person name="Visca P."/>
        </authorList>
    </citation>
    <scope>NUCLEOTIDE SEQUENCE [LARGE SCALE GENOMIC DNA]</scope>
    <source>
        <strain evidence="1 2">DSM 24253</strain>
    </source>
</reference>
<evidence type="ECO:0008006" key="3">
    <source>
        <dbReference type="Google" id="ProtNLM"/>
    </source>
</evidence>
<sequence length="98" mass="10794">MLIKHIVKHALPLKGKLHIPDALGGAVSHRLKSGALLNCTFQSPDGEQFELEGRVAFELINYKGRVEHLERIGGSLIFGERPGGQIPLGWLLFVLVDE</sequence>
<protein>
    <recommendedName>
        <fullName evidence="3">PilZ domain-containing protein</fullName>
    </recommendedName>
</protein>
<comment type="caution">
    <text evidence="1">The sequence shown here is derived from an EMBL/GenBank/DDBJ whole genome shotgun (WGS) entry which is preliminary data.</text>
</comment>